<evidence type="ECO:0000313" key="2">
    <source>
        <dbReference type="EMBL" id="KAF9971618.1"/>
    </source>
</evidence>
<dbReference type="AlphaFoldDB" id="A0A9P6JG41"/>
<gene>
    <name evidence="2" type="ORF">BGZ65_010309</name>
</gene>
<organism evidence="2 3">
    <name type="scientific">Modicella reniformis</name>
    <dbReference type="NCBI Taxonomy" id="1440133"/>
    <lineage>
        <taxon>Eukaryota</taxon>
        <taxon>Fungi</taxon>
        <taxon>Fungi incertae sedis</taxon>
        <taxon>Mucoromycota</taxon>
        <taxon>Mortierellomycotina</taxon>
        <taxon>Mortierellomycetes</taxon>
        <taxon>Mortierellales</taxon>
        <taxon>Mortierellaceae</taxon>
        <taxon>Modicella</taxon>
    </lineage>
</organism>
<dbReference type="EMBL" id="JAAAHW010004783">
    <property type="protein sequence ID" value="KAF9971618.1"/>
    <property type="molecule type" value="Genomic_DNA"/>
</dbReference>
<evidence type="ECO:0000256" key="1">
    <source>
        <dbReference type="SAM" id="MobiDB-lite"/>
    </source>
</evidence>
<feature type="compositionally biased region" description="Polar residues" evidence="1">
    <location>
        <begin position="40"/>
        <end position="59"/>
    </location>
</feature>
<comment type="caution">
    <text evidence="2">The sequence shown here is derived from an EMBL/GenBank/DDBJ whole genome shotgun (WGS) entry which is preliminary data.</text>
</comment>
<feature type="compositionally biased region" description="Low complexity" evidence="1">
    <location>
        <begin position="72"/>
        <end position="86"/>
    </location>
</feature>
<dbReference type="OrthoDB" id="2137681at2759"/>
<dbReference type="Proteomes" id="UP000749646">
    <property type="component" value="Unassembled WGS sequence"/>
</dbReference>
<accession>A0A9P6JG41</accession>
<feature type="compositionally biased region" description="Low complexity" evidence="1">
    <location>
        <begin position="116"/>
        <end position="130"/>
    </location>
</feature>
<sequence>MWFKLQVDASKWEEVKTQYERRRTRLLDGHSNSERAPVSSGESKLTPQALQQHLSQEQHASPLKQLGHVRSRSVTSSTTTSSFRRSALSQHGQATSEHSRSSSSHQRIPSVAPSWPSGAPATVSSSTPAVTPAPPGGTFSFLSSLNFRKSNDAETTQAISTAALPSRLNANRHLTVLDNGMLEECIHSNEFEYGWKQIYERMGSALEDSDTAKIAMRLCRRAFLGHSGPDQTQPGPPNLVARDIHFSDNPEADEPFVQKVATFSRSNQDAEIWEARAWVIYTKAVTNPHIFLSNSSGSTAHSQSLAMSANSTGNHSTAGNPSLCNSSSASPLSIFFHDILTIAIHSPEVSSRYLKAFKIYSAMRDDQHYQHQLRDPFVMSCMMKAIYDAALVVIHNPEQKVFPPTVNKAEVTKHHRRSSSLSLNRSQPMTLGPLLDLAFEIYADLRNVGPIRHLPHLTTLVPTSPVSKNAKSPSPPMSAVDPLDLGTTSTISISPRSSFTVLSMPVFQELNPTLRPNPQARRLPMNVYLALLHLCIHVPAFKVSSHVIKTIIDDIAADSGRH</sequence>
<protein>
    <submittedName>
        <fullName evidence="2">Uncharacterized protein</fullName>
    </submittedName>
</protein>
<reference evidence="2" key="1">
    <citation type="journal article" date="2020" name="Fungal Divers.">
        <title>Resolving the Mortierellaceae phylogeny through synthesis of multi-gene phylogenetics and phylogenomics.</title>
        <authorList>
            <person name="Vandepol N."/>
            <person name="Liber J."/>
            <person name="Desiro A."/>
            <person name="Na H."/>
            <person name="Kennedy M."/>
            <person name="Barry K."/>
            <person name="Grigoriev I.V."/>
            <person name="Miller A.N."/>
            <person name="O'Donnell K."/>
            <person name="Stajich J.E."/>
            <person name="Bonito G."/>
        </authorList>
    </citation>
    <scope>NUCLEOTIDE SEQUENCE</scope>
    <source>
        <strain evidence="2">MES-2147</strain>
    </source>
</reference>
<feature type="non-terminal residue" evidence="2">
    <location>
        <position position="562"/>
    </location>
</feature>
<proteinExistence type="predicted"/>
<evidence type="ECO:0000313" key="3">
    <source>
        <dbReference type="Proteomes" id="UP000749646"/>
    </source>
</evidence>
<keyword evidence="3" id="KW-1185">Reference proteome</keyword>
<feature type="region of interest" description="Disordered" evidence="1">
    <location>
        <begin position="25"/>
        <end position="133"/>
    </location>
</feature>
<name>A0A9P6JG41_9FUNG</name>